<accession>A0A081K6L8</accession>
<name>A0A081K6L8_9GAMM</name>
<dbReference type="Gene3D" id="3.40.50.880">
    <property type="match status" value="1"/>
</dbReference>
<comment type="caution">
    <text evidence="2">The sequence shown here is derived from an EMBL/GenBank/DDBJ whole genome shotgun (WGS) entry which is preliminary data.</text>
</comment>
<dbReference type="eggNOG" id="COG0518">
    <property type="taxonomic scope" value="Bacteria"/>
</dbReference>
<dbReference type="PANTHER" id="PTHR42695">
    <property type="entry name" value="GLUTAMINE AMIDOTRANSFERASE YLR126C-RELATED"/>
    <property type="match status" value="1"/>
</dbReference>
<dbReference type="CDD" id="cd01741">
    <property type="entry name" value="GATase1_1"/>
    <property type="match status" value="1"/>
</dbReference>
<reference evidence="2 3" key="1">
    <citation type="submission" date="2014-06" db="EMBL/GenBank/DDBJ databases">
        <title>Whole Genome Sequences of Three Symbiotic Endozoicomonas Bacteria.</title>
        <authorList>
            <person name="Neave M.J."/>
            <person name="Apprill A."/>
            <person name="Voolstra C.R."/>
        </authorList>
    </citation>
    <scope>NUCLEOTIDE SEQUENCE [LARGE SCALE GENOMIC DNA]</scope>
    <source>
        <strain evidence="2 3">DSM 22380</strain>
    </source>
</reference>
<feature type="domain" description="Glutamine amidotransferase" evidence="1">
    <location>
        <begin position="95"/>
        <end position="194"/>
    </location>
</feature>
<dbReference type="STRING" id="305900.GV64_02710"/>
<dbReference type="EMBL" id="JOJP01000001">
    <property type="protein sequence ID" value="KEI69794.1"/>
    <property type="molecule type" value="Genomic_DNA"/>
</dbReference>
<evidence type="ECO:0000313" key="2">
    <source>
        <dbReference type="EMBL" id="KEI69794.1"/>
    </source>
</evidence>
<dbReference type="AlphaFoldDB" id="A0A081K6L8"/>
<dbReference type="Pfam" id="PF00117">
    <property type="entry name" value="GATase"/>
    <property type="match status" value="1"/>
</dbReference>
<protein>
    <recommendedName>
        <fullName evidence="1">Glutamine amidotransferase domain-containing protein</fullName>
    </recommendedName>
</protein>
<keyword evidence="3" id="KW-1185">Reference proteome</keyword>
<dbReference type="PANTHER" id="PTHR42695:SF5">
    <property type="entry name" value="GLUTAMINE AMIDOTRANSFERASE YLR126C-RELATED"/>
    <property type="match status" value="1"/>
</dbReference>
<evidence type="ECO:0000259" key="1">
    <source>
        <dbReference type="Pfam" id="PF00117"/>
    </source>
</evidence>
<organism evidence="2 3">
    <name type="scientific">Endozoicomonas elysicola</name>
    <dbReference type="NCBI Taxonomy" id="305900"/>
    <lineage>
        <taxon>Bacteria</taxon>
        <taxon>Pseudomonadati</taxon>
        <taxon>Pseudomonadota</taxon>
        <taxon>Gammaproteobacteria</taxon>
        <taxon>Oceanospirillales</taxon>
        <taxon>Endozoicomonadaceae</taxon>
        <taxon>Endozoicomonas</taxon>
    </lineage>
</organism>
<sequence>MEMVLKRRLGILLCDEHHPDSIKNYGAYDDDYKSMIEAVMPGQWQYSVWRCYEGDFPPSVDCCDVWIISGSKSAAYDEDPWIQTIKSLVVELDKSQALLVGICFGHQLIHQALGGEVQKFHGGWGLGAYPVKATVAFGGFQLGDTIRILAVHQDQVIKAAPGFSLLATSDFCENAITQKSSRILTWQAHPEFVDGFFRDVCSRLRETVDSSLISKALNEVGLPDDRVQAGKAIVHFLAGNGLML</sequence>
<dbReference type="InterPro" id="IPR017926">
    <property type="entry name" value="GATASE"/>
</dbReference>
<dbReference type="GO" id="GO:0005829">
    <property type="term" value="C:cytosol"/>
    <property type="evidence" value="ECO:0007669"/>
    <property type="project" value="TreeGrafter"/>
</dbReference>
<gene>
    <name evidence="2" type="ORF">GV64_02710</name>
</gene>
<dbReference type="PROSITE" id="PS51273">
    <property type="entry name" value="GATASE_TYPE_1"/>
    <property type="match status" value="1"/>
</dbReference>
<dbReference type="InterPro" id="IPR029062">
    <property type="entry name" value="Class_I_gatase-like"/>
</dbReference>
<dbReference type="SUPFAM" id="SSF52317">
    <property type="entry name" value="Class I glutamine amidotransferase-like"/>
    <property type="match status" value="1"/>
</dbReference>
<evidence type="ECO:0000313" key="3">
    <source>
        <dbReference type="Proteomes" id="UP000027997"/>
    </source>
</evidence>
<proteinExistence type="predicted"/>
<dbReference type="InterPro" id="IPR044992">
    <property type="entry name" value="ChyE-like"/>
</dbReference>
<dbReference type="Proteomes" id="UP000027997">
    <property type="component" value="Unassembled WGS sequence"/>
</dbReference>